<keyword evidence="3 5" id="KW-1133">Transmembrane helix</keyword>
<evidence type="ECO:0000256" key="5">
    <source>
        <dbReference type="SAM" id="Phobius"/>
    </source>
</evidence>
<name>A0A914ECG7_9BILA</name>
<feature type="transmembrane region" description="Helical" evidence="5">
    <location>
        <begin position="12"/>
        <end position="32"/>
    </location>
</feature>
<feature type="domain" description="G-protein coupled receptors family 1 profile" evidence="6">
    <location>
        <begin position="13"/>
        <end position="230"/>
    </location>
</feature>
<dbReference type="PROSITE" id="PS50262">
    <property type="entry name" value="G_PROTEIN_RECEP_F1_2"/>
    <property type="match status" value="1"/>
</dbReference>
<feature type="transmembrane region" description="Helical" evidence="5">
    <location>
        <begin position="172"/>
        <end position="195"/>
    </location>
</feature>
<evidence type="ECO:0000256" key="1">
    <source>
        <dbReference type="ARBA" id="ARBA00004370"/>
    </source>
</evidence>
<dbReference type="AlphaFoldDB" id="A0A914ECG7"/>
<evidence type="ECO:0000256" key="2">
    <source>
        <dbReference type="ARBA" id="ARBA00022692"/>
    </source>
</evidence>
<organism evidence="7 8">
    <name type="scientific">Acrobeloides nanus</name>
    <dbReference type="NCBI Taxonomy" id="290746"/>
    <lineage>
        <taxon>Eukaryota</taxon>
        <taxon>Metazoa</taxon>
        <taxon>Ecdysozoa</taxon>
        <taxon>Nematoda</taxon>
        <taxon>Chromadorea</taxon>
        <taxon>Rhabditida</taxon>
        <taxon>Tylenchina</taxon>
        <taxon>Cephalobomorpha</taxon>
        <taxon>Cephaloboidea</taxon>
        <taxon>Cephalobidae</taxon>
        <taxon>Acrobeloides</taxon>
    </lineage>
</organism>
<reference evidence="8" key="1">
    <citation type="submission" date="2022-11" db="UniProtKB">
        <authorList>
            <consortium name="WormBaseParasite"/>
        </authorList>
    </citation>
    <scope>IDENTIFICATION</scope>
</reference>
<evidence type="ECO:0000313" key="8">
    <source>
        <dbReference type="WBParaSite" id="ACRNAN_scaffold7067.g23530.t1"/>
    </source>
</evidence>
<keyword evidence="7" id="KW-1185">Reference proteome</keyword>
<evidence type="ECO:0000256" key="4">
    <source>
        <dbReference type="ARBA" id="ARBA00023136"/>
    </source>
</evidence>
<keyword evidence="4 5" id="KW-0472">Membrane</keyword>
<feature type="transmembrane region" description="Helical" evidence="5">
    <location>
        <begin position="117"/>
        <end position="141"/>
    </location>
</feature>
<accession>A0A914ECG7</accession>
<dbReference type="PANTHER" id="PTHR46709:SF4">
    <property type="entry name" value="G-PROTEIN COUPLED RECEPTORS FAMILY 1 PROFILE DOMAIN-CONTAINING PROTEIN"/>
    <property type="match status" value="1"/>
</dbReference>
<dbReference type="WBParaSite" id="ACRNAN_scaffold7067.g23530.t1">
    <property type="protein sequence ID" value="ACRNAN_scaffold7067.g23530.t1"/>
    <property type="gene ID" value="ACRNAN_scaffold7067.g23530"/>
</dbReference>
<dbReference type="Proteomes" id="UP000887540">
    <property type="component" value="Unplaced"/>
</dbReference>
<feature type="transmembrane region" description="Helical" evidence="5">
    <location>
        <begin position="207"/>
        <end position="229"/>
    </location>
</feature>
<comment type="subcellular location">
    <subcellularLocation>
        <location evidence="1">Membrane</location>
    </subcellularLocation>
</comment>
<dbReference type="SUPFAM" id="SSF81321">
    <property type="entry name" value="Family A G protein-coupled receptor-like"/>
    <property type="match status" value="1"/>
</dbReference>
<dbReference type="InterPro" id="IPR017452">
    <property type="entry name" value="GPCR_Rhodpsn_7TM"/>
</dbReference>
<evidence type="ECO:0000313" key="7">
    <source>
        <dbReference type="Proteomes" id="UP000887540"/>
    </source>
</evidence>
<dbReference type="Gene3D" id="1.20.1070.10">
    <property type="entry name" value="Rhodopsin 7-helix transmembrane proteins"/>
    <property type="match status" value="2"/>
</dbReference>
<evidence type="ECO:0000259" key="6">
    <source>
        <dbReference type="PROSITE" id="PS50262"/>
    </source>
</evidence>
<protein>
    <submittedName>
        <fullName evidence="8">G-protein coupled receptors family 1 profile domain-containing protein</fullName>
    </submittedName>
</protein>
<sequence>MLFKKQHRNSHCLYLLLLAFFDIFVGAAYVPLMSLNVLVDYFESVFLLRAWFTYMIPMITISHVAMTSSSFLILAASIERYCLTIDFNEECQGTMNEYQMDLSSLAKNKYYNMLWRLWFKNFFTVLLPFFVLAFMNVRIVLVLQKNEFEFLAAEKISEIQRKRRVRAATRTLMMVVFTYLLSNMLNVFITIWEYIDLHMLQTEFEAFYTFGVDLVSIFTILAGALRLPIYVACQPQLRMEFFAMLKQLTRRKKYRKQLTNSSTFTYAPVIIKISQLLMKHPNPNASADENGNFDHLSPGYLYEKSVSYGAFSACEEVFL</sequence>
<proteinExistence type="predicted"/>
<dbReference type="PANTHER" id="PTHR46709">
    <property type="entry name" value="PROTEIN CBG23488-RELATED"/>
    <property type="match status" value="1"/>
</dbReference>
<evidence type="ECO:0000256" key="3">
    <source>
        <dbReference type="ARBA" id="ARBA00022989"/>
    </source>
</evidence>
<dbReference type="GO" id="GO:0016020">
    <property type="term" value="C:membrane"/>
    <property type="evidence" value="ECO:0007669"/>
    <property type="project" value="UniProtKB-SubCell"/>
</dbReference>
<keyword evidence="2 5" id="KW-0812">Transmembrane</keyword>
<feature type="transmembrane region" description="Helical" evidence="5">
    <location>
        <begin position="52"/>
        <end position="75"/>
    </location>
</feature>